<dbReference type="OrthoDB" id="2504515at2759"/>
<comment type="caution">
    <text evidence="1">The sequence shown here is derived from an EMBL/GenBank/DDBJ whole genome shotgun (WGS) entry which is preliminary data.</text>
</comment>
<dbReference type="EMBL" id="LAVV01009878">
    <property type="protein sequence ID" value="KNZ49859.1"/>
    <property type="molecule type" value="Genomic_DNA"/>
</dbReference>
<gene>
    <name evidence="1" type="ORF">VP01_473g11</name>
</gene>
<dbReference type="Pfam" id="PF14223">
    <property type="entry name" value="Retrotran_gag_2"/>
    <property type="match status" value="1"/>
</dbReference>
<feature type="non-terminal residue" evidence="1">
    <location>
        <position position="210"/>
    </location>
</feature>
<protein>
    <submittedName>
        <fullName evidence="1">Uncharacterized protein</fullName>
    </submittedName>
</protein>
<dbReference type="VEuPathDB" id="FungiDB:VP01_473g11"/>
<proteinExistence type="predicted"/>
<reference evidence="1 2" key="1">
    <citation type="submission" date="2015-08" db="EMBL/GenBank/DDBJ databases">
        <title>Next Generation Sequencing and Analysis of the Genome of Puccinia sorghi L Schw, the Causal Agent of Maize Common Rust.</title>
        <authorList>
            <person name="Rochi L."/>
            <person name="Burguener G."/>
            <person name="Darino M."/>
            <person name="Turjanski A."/>
            <person name="Kreff E."/>
            <person name="Dieguez M.J."/>
            <person name="Sacco F."/>
        </authorList>
    </citation>
    <scope>NUCLEOTIDE SEQUENCE [LARGE SCALE GENOMIC DNA]</scope>
    <source>
        <strain evidence="1 2">RO10H11247</strain>
    </source>
</reference>
<dbReference type="Proteomes" id="UP000037035">
    <property type="component" value="Unassembled WGS sequence"/>
</dbReference>
<evidence type="ECO:0000313" key="1">
    <source>
        <dbReference type="EMBL" id="KNZ49859.1"/>
    </source>
</evidence>
<keyword evidence="2" id="KW-1185">Reference proteome</keyword>
<dbReference type="AlphaFoldDB" id="A0A0L6UMW8"/>
<evidence type="ECO:0000313" key="2">
    <source>
        <dbReference type="Proteomes" id="UP000037035"/>
    </source>
</evidence>
<organism evidence="1 2">
    <name type="scientific">Puccinia sorghi</name>
    <dbReference type="NCBI Taxonomy" id="27349"/>
    <lineage>
        <taxon>Eukaryota</taxon>
        <taxon>Fungi</taxon>
        <taxon>Dikarya</taxon>
        <taxon>Basidiomycota</taxon>
        <taxon>Pucciniomycotina</taxon>
        <taxon>Pucciniomycetes</taxon>
        <taxon>Pucciniales</taxon>
        <taxon>Pucciniaceae</taxon>
        <taxon>Puccinia</taxon>
    </lineage>
</organism>
<name>A0A0L6UMW8_9BASI</name>
<sequence>MKASGILQQYMGMTNYQRFESNETKDDPRAMWLKLEGHYQSNAIANQAKAYNNFLACKFKGKDINQFITDMTSHISNLNAVGLKIGIPRDFQIHENLFCESILDKIPLSLVHTWEVLIQNCPLTIDRVNNLLENRRPDDSTIKVKTEESAMKVLFVPLKSSQMKCSNGQHNPGVSHLESQCFELYPEQKARVEKRRAKANKTAAADKSDV</sequence>
<accession>A0A0L6UMW8</accession>